<dbReference type="EMBL" id="JBEUOH010000005">
    <property type="protein sequence ID" value="KAL0893950.1"/>
    <property type="molecule type" value="Genomic_DNA"/>
</dbReference>
<dbReference type="Gene3D" id="3.90.1800.10">
    <property type="entry name" value="RNA polymerase alpha subunit dimerisation domain"/>
    <property type="match status" value="1"/>
</dbReference>
<dbReference type="Pfam" id="PF04567">
    <property type="entry name" value="RNA_pol_Rpb2_5"/>
    <property type="match status" value="1"/>
</dbReference>
<gene>
    <name evidence="17" type="ORF">ABMA27_014033</name>
</gene>
<reference evidence="17 18" key="1">
    <citation type="submission" date="2024-06" db="EMBL/GenBank/DDBJ databases">
        <title>A chromosome-level genome assembly of beet webworm, Loxostege sticticalis.</title>
        <authorList>
            <person name="Zhang Y."/>
        </authorList>
    </citation>
    <scope>NUCLEOTIDE SEQUENCE [LARGE SCALE GENOMIC DNA]</scope>
    <source>
        <strain evidence="17">AQ026</strain>
        <tissue evidence="17">Whole body</tissue>
    </source>
</reference>
<feature type="domain" description="RNA polymerase Rpb2" evidence="16">
    <location>
        <begin position="539"/>
        <end position="571"/>
    </location>
</feature>
<dbReference type="EC" id="2.7.7.6" evidence="9"/>
<evidence type="ECO:0000259" key="13">
    <source>
        <dbReference type="Pfam" id="PF04563"/>
    </source>
</evidence>
<dbReference type="InterPro" id="IPR007120">
    <property type="entry name" value="DNA-dir_RNAP_su2_dom"/>
</dbReference>
<feature type="domain" description="RNA polymerase Rpb2" evidence="11">
    <location>
        <begin position="961"/>
        <end position="1046"/>
    </location>
</feature>
<dbReference type="Pfam" id="PF00562">
    <property type="entry name" value="RNA_pol_Rpb2_6"/>
    <property type="match status" value="1"/>
</dbReference>
<feature type="domain" description="RNA polymerase Rpb2" evidence="12">
    <location>
        <begin position="193"/>
        <end position="299"/>
    </location>
</feature>
<dbReference type="Pfam" id="PF04565">
    <property type="entry name" value="RNA_pol_Rpb2_3"/>
    <property type="match status" value="1"/>
</dbReference>
<evidence type="ECO:0000259" key="12">
    <source>
        <dbReference type="Pfam" id="PF04561"/>
    </source>
</evidence>
<feature type="domain" description="DNA-directed RNA polymerase subunit 2 hybrid-binding" evidence="10">
    <location>
        <begin position="587"/>
        <end position="959"/>
    </location>
</feature>
<evidence type="ECO:0000259" key="10">
    <source>
        <dbReference type="Pfam" id="PF00562"/>
    </source>
</evidence>
<evidence type="ECO:0000256" key="6">
    <source>
        <dbReference type="ARBA" id="ARBA00022833"/>
    </source>
</evidence>
<sequence>MGELNKNTEWESTKGLREPIKELEDKWKLVPSFLQVKGLVKQHIDSFNYFINVEIKKIVQANEKVFCDADPLFYIKYLNAYVGTPDLEEGFNVTKPTTPHECRLRDMTYSAPITVDIEYIRGNQRVIKNKQLIGRMPLMLRSSNCVLTNKSDFELAQLNECPHDPGGYFIIRGQEKVILIQEQLSRNRMIVDEFKGAIQCQVTSSTHEKKTRTNVIVKNGKYVLRHNALTDDIPIAIAFKAMGICSDQEIMQLIGTDDTTMKKMGPCIMECHNLKIFTQNQALAYFASKLKVKRFQTANSKSRSPIDEARAKVKAAPFDVVKHMRPDLIANGLFAAISSGNWTIKRFKMERHGVTQVLSRLSYISALGMMTRVNSQFEKTRKVSGPRSLQPSQWGMLCPSDTPEGEGCGLVKNLALMTHITTECSEEPIARLACNAGVEDVRLLGGEEINHPAVYMVFLNGNILGVSRQYKRLIRVFRMFRRRGLISAFVSIYPNHNQRTVYICSDGGRLCRPYIVVENGHPLVQQSHIHELKRGIRKFQDFLNDGLIEYLDVNEENDSHIATRESDIDPYVTTHLEIEPFTVLGVCAGLVPYPHHNQSPRNTYQCAMGKQAMGTIGYNQKNRIDTLMYNLVYPQCPMVKTRTIELTNFDKLPAGQNATVAVMSYSGYDIEDALILNRASIDRGYGRCLVYKSAKTTMKRYSNQTSDRILGPSRDANTGKVIRAHDILDTDGIAAPGEMVENRQVLINKQMPPATLNPVAQGQPQSVDYKDVPITYKGPVESYIEKVMVSSNSEDAFLIKILLRQTRIPEIGDKFSSRHGQKGVTGLIVQQEDMPFNDRGICPDMIMNPHGFPSRMTVGKTIELLAGKAGLMEGKFHYGTAFGGSKVKDVCNELEKHGYNYHGKDIFYSGLTGEPLEAYIYSGPVYYQKLKHMVQDKMHARARGPRAVLTRQPTEGRSRDGGLRLGEMERDCLIGYGASMLLMERLMLASDAFSADICGECGRLASRAWCHACRSSAAVSTVEMPYACKLLFQELASMNIVPKLTLKRYC</sequence>
<dbReference type="Gene3D" id="2.40.50.150">
    <property type="match status" value="1"/>
</dbReference>
<keyword evidence="7 9" id="KW-0804">Transcription</keyword>
<keyword evidence="3 9" id="KW-0808">Transferase</keyword>
<comment type="similarity">
    <text evidence="1 8">Belongs to the RNA polymerase beta chain family.</text>
</comment>
<evidence type="ECO:0000313" key="18">
    <source>
        <dbReference type="Proteomes" id="UP001549920"/>
    </source>
</evidence>
<comment type="catalytic activity">
    <reaction evidence="9">
        <text>RNA(n) + a ribonucleoside 5'-triphosphate = RNA(n+1) + diphosphate</text>
        <dbReference type="Rhea" id="RHEA:21248"/>
        <dbReference type="Rhea" id="RHEA-COMP:14527"/>
        <dbReference type="Rhea" id="RHEA-COMP:17342"/>
        <dbReference type="ChEBI" id="CHEBI:33019"/>
        <dbReference type="ChEBI" id="CHEBI:61557"/>
        <dbReference type="ChEBI" id="CHEBI:140395"/>
        <dbReference type="EC" id="2.7.7.6"/>
    </reaction>
</comment>
<keyword evidence="4 9" id="KW-0548">Nucleotidyltransferase</keyword>
<evidence type="ECO:0000313" key="17">
    <source>
        <dbReference type="EMBL" id="KAL0893950.1"/>
    </source>
</evidence>
<dbReference type="SUPFAM" id="SSF64484">
    <property type="entry name" value="beta and beta-prime subunits of DNA dependent RNA-polymerase"/>
    <property type="match status" value="1"/>
</dbReference>
<evidence type="ECO:0000259" key="14">
    <source>
        <dbReference type="Pfam" id="PF04565"/>
    </source>
</evidence>
<evidence type="ECO:0000256" key="9">
    <source>
        <dbReference type="RuleBase" id="RU363031"/>
    </source>
</evidence>
<organism evidence="17 18">
    <name type="scientific">Loxostege sticticalis</name>
    <name type="common">Beet webworm moth</name>
    <dbReference type="NCBI Taxonomy" id="481309"/>
    <lineage>
        <taxon>Eukaryota</taxon>
        <taxon>Metazoa</taxon>
        <taxon>Ecdysozoa</taxon>
        <taxon>Arthropoda</taxon>
        <taxon>Hexapoda</taxon>
        <taxon>Insecta</taxon>
        <taxon>Pterygota</taxon>
        <taxon>Neoptera</taxon>
        <taxon>Endopterygota</taxon>
        <taxon>Lepidoptera</taxon>
        <taxon>Glossata</taxon>
        <taxon>Ditrysia</taxon>
        <taxon>Pyraloidea</taxon>
        <taxon>Crambidae</taxon>
        <taxon>Pyraustinae</taxon>
        <taxon>Loxostege</taxon>
    </lineage>
</organism>
<feature type="domain" description="RNA polymerase Rpb2" evidence="15">
    <location>
        <begin position="457"/>
        <end position="518"/>
    </location>
</feature>
<evidence type="ECO:0000259" key="11">
    <source>
        <dbReference type="Pfam" id="PF04560"/>
    </source>
</evidence>
<dbReference type="InterPro" id="IPR007644">
    <property type="entry name" value="RNA_pol_bsu_protrusion"/>
</dbReference>
<dbReference type="Gene3D" id="3.90.1100.10">
    <property type="match status" value="1"/>
</dbReference>
<dbReference type="PROSITE" id="PS01166">
    <property type="entry name" value="RNA_POL_BETA"/>
    <property type="match status" value="1"/>
</dbReference>
<dbReference type="InterPro" id="IPR007647">
    <property type="entry name" value="RNA_pol_Rpb2_5"/>
</dbReference>
<keyword evidence="18" id="KW-1185">Reference proteome</keyword>
<dbReference type="InterPro" id="IPR015712">
    <property type="entry name" value="DNA-dir_RNA_pol_su2"/>
</dbReference>
<dbReference type="CDD" id="cd00653">
    <property type="entry name" value="RNA_pol_B_RPB2"/>
    <property type="match status" value="1"/>
</dbReference>
<name>A0ABR3ICG1_LOXSC</name>
<feature type="domain" description="RNA polymerase beta subunit protrusion" evidence="13">
    <location>
        <begin position="38"/>
        <end position="309"/>
    </location>
</feature>
<keyword evidence="2 9" id="KW-0240">DNA-directed RNA polymerase</keyword>
<comment type="caution">
    <text evidence="17">The sequence shown here is derived from an EMBL/GenBank/DDBJ whole genome shotgun (WGS) entry which is preliminary data.</text>
</comment>
<comment type="function">
    <text evidence="9">DNA-dependent RNA polymerase catalyzes the transcription of DNA into RNA using the four ribonucleoside triphosphates as substrates.</text>
</comment>
<dbReference type="Proteomes" id="UP001549920">
    <property type="component" value="Unassembled WGS sequence"/>
</dbReference>
<evidence type="ECO:0000256" key="3">
    <source>
        <dbReference type="ARBA" id="ARBA00022679"/>
    </source>
</evidence>
<evidence type="ECO:0000259" key="16">
    <source>
        <dbReference type="Pfam" id="PF04567"/>
    </source>
</evidence>
<evidence type="ECO:0000256" key="4">
    <source>
        <dbReference type="ARBA" id="ARBA00022695"/>
    </source>
</evidence>
<dbReference type="Pfam" id="PF04566">
    <property type="entry name" value="RNA_pol_Rpb2_4"/>
    <property type="match status" value="1"/>
</dbReference>
<dbReference type="InterPro" id="IPR007646">
    <property type="entry name" value="RNA_pol_Rpb2_4"/>
</dbReference>
<dbReference type="InterPro" id="IPR007121">
    <property type="entry name" value="RNA_pol_bsu_CS"/>
</dbReference>
<evidence type="ECO:0000256" key="8">
    <source>
        <dbReference type="RuleBase" id="RU000434"/>
    </source>
</evidence>
<dbReference type="InterPro" id="IPR007641">
    <property type="entry name" value="RNA_pol_Rpb2_7"/>
</dbReference>
<dbReference type="InterPro" id="IPR014724">
    <property type="entry name" value="RNA_pol_RPB2_OB-fold"/>
</dbReference>
<protein>
    <recommendedName>
        <fullName evidence="9">DNA-directed RNA polymerase subunit beta</fullName>
        <ecNumber evidence="9">2.7.7.6</ecNumber>
    </recommendedName>
</protein>
<dbReference type="Gene3D" id="2.40.270.10">
    <property type="entry name" value="DNA-directed RNA polymerase, subunit 2, domain 6"/>
    <property type="match status" value="1"/>
</dbReference>
<proteinExistence type="inferred from homology"/>
<evidence type="ECO:0000256" key="7">
    <source>
        <dbReference type="ARBA" id="ARBA00023163"/>
    </source>
</evidence>
<keyword evidence="6" id="KW-0862">Zinc</keyword>
<dbReference type="InterPro" id="IPR037033">
    <property type="entry name" value="DNA-dir_RNAP_su2_hyb_sf"/>
</dbReference>
<dbReference type="InterPro" id="IPR007642">
    <property type="entry name" value="RNA_pol_Rpb2_2"/>
</dbReference>
<dbReference type="InterPro" id="IPR007645">
    <property type="entry name" value="RNA_pol_Rpb2_3"/>
</dbReference>
<evidence type="ECO:0000256" key="2">
    <source>
        <dbReference type="ARBA" id="ARBA00022478"/>
    </source>
</evidence>
<dbReference type="Pfam" id="PF04563">
    <property type="entry name" value="RNA_pol_Rpb2_1"/>
    <property type="match status" value="1"/>
</dbReference>
<accession>A0ABR3ICG1</accession>
<dbReference type="Pfam" id="PF04561">
    <property type="entry name" value="RNA_pol_Rpb2_2"/>
    <property type="match status" value="1"/>
</dbReference>
<feature type="domain" description="RNA polymerase Rpb2" evidence="14">
    <location>
        <begin position="356"/>
        <end position="420"/>
    </location>
</feature>
<keyword evidence="5" id="KW-0479">Metal-binding</keyword>
<dbReference type="PANTHER" id="PTHR20856">
    <property type="entry name" value="DNA-DIRECTED RNA POLYMERASE I SUBUNIT 2"/>
    <property type="match status" value="1"/>
</dbReference>
<evidence type="ECO:0000259" key="15">
    <source>
        <dbReference type="Pfam" id="PF04566"/>
    </source>
</evidence>
<dbReference type="Pfam" id="PF04560">
    <property type="entry name" value="RNA_pol_Rpb2_7"/>
    <property type="match status" value="1"/>
</dbReference>
<evidence type="ECO:0000256" key="5">
    <source>
        <dbReference type="ARBA" id="ARBA00022723"/>
    </source>
</evidence>
<evidence type="ECO:0000256" key="1">
    <source>
        <dbReference type="ARBA" id="ARBA00006835"/>
    </source>
</evidence>